<organism evidence="1 2">
    <name type="scientific">Panagrolaimus sp. ES5</name>
    <dbReference type="NCBI Taxonomy" id="591445"/>
    <lineage>
        <taxon>Eukaryota</taxon>
        <taxon>Metazoa</taxon>
        <taxon>Ecdysozoa</taxon>
        <taxon>Nematoda</taxon>
        <taxon>Chromadorea</taxon>
        <taxon>Rhabditida</taxon>
        <taxon>Tylenchina</taxon>
        <taxon>Panagrolaimomorpha</taxon>
        <taxon>Panagrolaimoidea</taxon>
        <taxon>Panagrolaimidae</taxon>
        <taxon>Panagrolaimus</taxon>
    </lineage>
</organism>
<proteinExistence type="predicted"/>
<name>A0AC34EZS5_9BILA</name>
<dbReference type="WBParaSite" id="ES5_v2.g1025.t1">
    <property type="protein sequence ID" value="ES5_v2.g1025.t1"/>
    <property type="gene ID" value="ES5_v2.g1025"/>
</dbReference>
<evidence type="ECO:0000313" key="2">
    <source>
        <dbReference type="WBParaSite" id="ES5_v2.g1025.t1"/>
    </source>
</evidence>
<sequence length="264" mass="29723">MEFDDIFIQRKVNKFGGYYFNGKPLPYEIRKEIIRQLNEGIGVTQIGRNLQISHGAVSKIVQIYRATRSIEPKSRASPYARKVSSLSQKKAVQFNVNELIIDSLPQKHRNTFTEGQKTTLLEYFEVCPVPDEATKEEISKKTGLTDKQISTWFNNRRSRVRKALINGRASSSSASETSSITTDTDNRRSSSCESSIITTAEPSSPSSPYSFQLFPSTPSPLMSPAFSSLSTSPVANLNYMLHFQQILAAQYYLTALMQQMPQQK</sequence>
<evidence type="ECO:0000313" key="1">
    <source>
        <dbReference type="Proteomes" id="UP000887579"/>
    </source>
</evidence>
<dbReference type="Proteomes" id="UP000887579">
    <property type="component" value="Unplaced"/>
</dbReference>
<reference evidence="2" key="1">
    <citation type="submission" date="2022-11" db="UniProtKB">
        <authorList>
            <consortium name="WormBaseParasite"/>
        </authorList>
    </citation>
    <scope>IDENTIFICATION</scope>
</reference>
<accession>A0AC34EZS5</accession>
<protein>
    <submittedName>
        <fullName evidence="2">Homeobox domain-containing protein</fullName>
    </submittedName>
</protein>